<name>A0ABS7U447_9BACT</name>
<sequence length="65" mass="7253">MKGELEARLIVLAFTARACAGPLRKFRGISVVDLERAMARDAGRDDPGVHVYHWAEFSALVRAER</sequence>
<accession>A0ABS7U447</accession>
<organism evidence="1 2">
    <name type="scientific">Nannocystis pusilla</name>
    <dbReference type="NCBI Taxonomy" id="889268"/>
    <lineage>
        <taxon>Bacteria</taxon>
        <taxon>Pseudomonadati</taxon>
        <taxon>Myxococcota</taxon>
        <taxon>Polyangia</taxon>
        <taxon>Nannocystales</taxon>
        <taxon>Nannocystaceae</taxon>
        <taxon>Nannocystis</taxon>
    </lineage>
</organism>
<gene>
    <name evidence="1" type="ORF">K7C98_37950</name>
</gene>
<dbReference type="RefSeq" id="WP_224196781.1">
    <property type="nucleotide sequence ID" value="NZ_JAIRAU010000056.1"/>
</dbReference>
<comment type="caution">
    <text evidence="1">The sequence shown here is derived from an EMBL/GenBank/DDBJ whole genome shotgun (WGS) entry which is preliminary data.</text>
</comment>
<dbReference type="EMBL" id="JAIRAU010000056">
    <property type="protein sequence ID" value="MBZ5715051.1"/>
    <property type="molecule type" value="Genomic_DNA"/>
</dbReference>
<evidence type="ECO:0000313" key="2">
    <source>
        <dbReference type="Proteomes" id="UP001139031"/>
    </source>
</evidence>
<proteinExistence type="predicted"/>
<protein>
    <submittedName>
        <fullName evidence="1">Uncharacterized protein</fullName>
    </submittedName>
</protein>
<keyword evidence="2" id="KW-1185">Reference proteome</keyword>
<dbReference type="Proteomes" id="UP001139031">
    <property type="component" value="Unassembled WGS sequence"/>
</dbReference>
<reference evidence="1" key="1">
    <citation type="submission" date="2021-08" db="EMBL/GenBank/DDBJ databases">
        <authorList>
            <person name="Stevens D.C."/>
        </authorList>
    </citation>
    <scope>NUCLEOTIDE SEQUENCE</scope>
    <source>
        <strain evidence="1">DSM 53165</strain>
    </source>
</reference>
<evidence type="ECO:0000313" key="1">
    <source>
        <dbReference type="EMBL" id="MBZ5715051.1"/>
    </source>
</evidence>